<name>A0A9X8RE03_9BACI</name>
<dbReference type="Proteomes" id="UP000185829">
    <property type="component" value="Unassembled WGS sequence"/>
</dbReference>
<feature type="domain" description="MgtC/SapB/SrpB/YhiD N-terminal" evidence="9">
    <location>
        <begin position="22"/>
        <end position="151"/>
    </location>
</feature>
<evidence type="ECO:0000256" key="2">
    <source>
        <dbReference type="ARBA" id="ARBA00009298"/>
    </source>
</evidence>
<dbReference type="Pfam" id="PF02308">
    <property type="entry name" value="MgtC"/>
    <property type="match status" value="1"/>
</dbReference>
<evidence type="ECO:0000256" key="3">
    <source>
        <dbReference type="ARBA" id="ARBA00022475"/>
    </source>
</evidence>
<keyword evidence="4 8" id="KW-0812">Transmembrane</keyword>
<keyword evidence="6 8" id="KW-0472">Membrane</keyword>
<dbReference type="InterPro" id="IPR049177">
    <property type="entry name" value="MgtC_SapB_SrpB_YhiD_N"/>
</dbReference>
<comment type="subcellular location">
    <subcellularLocation>
        <location evidence="1">Cell membrane</location>
        <topology evidence="1">Multi-pass membrane protein</topology>
    </subcellularLocation>
</comment>
<evidence type="ECO:0000256" key="1">
    <source>
        <dbReference type="ARBA" id="ARBA00004651"/>
    </source>
</evidence>
<sequence length="176" mass="19419">MEYLVVLYEEHFLQNIEIYLRLVISALLGMFIGWDRSAKNKPAGLKTFTYVSVSCTLITLVSIYSVDVFSHSNINIRMDPMRLSAQIVSGLGFLGAGLILKDGLRVQGLTSAAMVFFAGGVGIGIGAGFYGLVCAAVFITFILTKISNNIEHRQAKSQERKKMQHRIPSRKDVQEG</sequence>
<dbReference type="AlphaFoldDB" id="A0A9X8RE03"/>
<feature type="transmembrane region" description="Helical" evidence="8">
    <location>
        <begin position="18"/>
        <end position="35"/>
    </location>
</feature>
<reference evidence="10 11" key="1">
    <citation type="submission" date="2017-01" db="EMBL/GenBank/DDBJ databases">
        <authorList>
            <person name="Varghese N."/>
            <person name="Submissions S."/>
        </authorList>
    </citation>
    <scope>NUCLEOTIDE SEQUENCE [LARGE SCALE GENOMIC DNA]</scope>
    <source>
        <strain evidence="10 11">RUG2-6</strain>
    </source>
</reference>
<feature type="transmembrane region" description="Helical" evidence="8">
    <location>
        <begin position="81"/>
        <end position="100"/>
    </location>
</feature>
<keyword evidence="3" id="KW-1003">Cell membrane</keyword>
<evidence type="ECO:0000313" key="11">
    <source>
        <dbReference type="Proteomes" id="UP000185829"/>
    </source>
</evidence>
<comment type="caution">
    <text evidence="10">The sequence shown here is derived from an EMBL/GenBank/DDBJ whole genome shotgun (WGS) entry which is preliminary data.</text>
</comment>
<evidence type="ECO:0000256" key="6">
    <source>
        <dbReference type="ARBA" id="ARBA00023136"/>
    </source>
</evidence>
<evidence type="ECO:0000256" key="8">
    <source>
        <dbReference type="SAM" id="Phobius"/>
    </source>
</evidence>
<dbReference type="InterPro" id="IPR003416">
    <property type="entry name" value="MgtC/SapB/SrpB/YhiD_fam"/>
</dbReference>
<proteinExistence type="inferred from homology"/>
<feature type="transmembrane region" description="Helical" evidence="8">
    <location>
        <begin position="47"/>
        <end position="66"/>
    </location>
</feature>
<organism evidence="10 11">
    <name type="scientific">Peribacillus simplex</name>
    <dbReference type="NCBI Taxonomy" id="1478"/>
    <lineage>
        <taxon>Bacteria</taxon>
        <taxon>Bacillati</taxon>
        <taxon>Bacillota</taxon>
        <taxon>Bacilli</taxon>
        <taxon>Bacillales</taxon>
        <taxon>Bacillaceae</taxon>
        <taxon>Peribacillus</taxon>
    </lineage>
</organism>
<feature type="transmembrane region" description="Helical" evidence="8">
    <location>
        <begin position="112"/>
        <end position="143"/>
    </location>
</feature>
<evidence type="ECO:0000256" key="7">
    <source>
        <dbReference type="SAM" id="MobiDB-lite"/>
    </source>
</evidence>
<comment type="similarity">
    <text evidence="2">Belongs to the MgtC/SapB family.</text>
</comment>
<evidence type="ECO:0000259" key="9">
    <source>
        <dbReference type="Pfam" id="PF02308"/>
    </source>
</evidence>
<keyword evidence="5 8" id="KW-1133">Transmembrane helix</keyword>
<evidence type="ECO:0000256" key="4">
    <source>
        <dbReference type="ARBA" id="ARBA00022692"/>
    </source>
</evidence>
<feature type="region of interest" description="Disordered" evidence="7">
    <location>
        <begin position="154"/>
        <end position="176"/>
    </location>
</feature>
<dbReference type="PRINTS" id="PR01837">
    <property type="entry name" value="MGTCSAPBPROT"/>
</dbReference>
<gene>
    <name evidence="10" type="ORF">SAMN05878482_110125</name>
</gene>
<evidence type="ECO:0000256" key="5">
    <source>
        <dbReference type="ARBA" id="ARBA00022989"/>
    </source>
</evidence>
<protein>
    <submittedName>
        <fullName evidence="10">Mg2+ transporter-C (MgtC) family protein</fullName>
    </submittedName>
</protein>
<dbReference type="PANTHER" id="PTHR33778">
    <property type="entry name" value="PROTEIN MGTC"/>
    <property type="match status" value="1"/>
</dbReference>
<dbReference type="PANTHER" id="PTHR33778:SF4">
    <property type="entry name" value="PROTEIN SAPB"/>
    <property type="match status" value="1"/>
</dbReference>
<accession>A0A9X8RE03</accession>
<dbReference type="GO" id="GO:0005886">
    <property type="term" value="C:plasma membrane"/>
    <property type="evidence" value="ECO:0007669"/>
    <property type="project" value="UniProtKB-SubCell"/>
</dbReference>
<evidence type="ECO:0000313" key="10">
    <source>
        <dbReference type="EMBL" id="SIS04802.1"/>
    </source>
</evidence>
<dbReference type="RefSeq" id="WP_076372084.1">
    <property type="nucleotide sequence ID" value="NZ_FTMX01000010.1"/>
</dbReference>
<dbReference type="EMBL" id="FTMX01000010">
    <property type="protein sequence ID" value="SIS04802.1"/>
    <property type="molecule type" value="Genomic_DNA"/>
</dbReference>